<feature type="transmembrane region" description="Helical" evidence="6">
    <location>
        <begin position="768"/>
        <end position="793"/>
    </location>
</feature>
<reference evidence="7 8" key="1">
    <citation type="journal article" date="2021" name="Nat. Commun.">
        <title>Genetic determinants of endophytism in the Arabidopsis root mycobiome.</title>
        <authorList>
            <person name="Mesny F."/>
            <person name="Miyauchi S."/>
            <person name="Thiergart T."/>
            <person name="Pickel B."/>
            <person name="Atanasova L."/>
            <person name="Karlsson M."/>
            <person name="Huettel B."/>
            <person name="Barry K.W."/>
            <person name="Haridas S."/>
            <person name="Chen C."/>
            <person name="Bauer D."/>
            <person name="Andreopoulos W."/>
            <person name="Pangilinan J."/>
            <person name="LaButti K."/>
            <person name="Riley R."/>
            <person name="Lipzen A."/>
            <person name="Clum A."/>
            <person name="Drula E."/>
            <person name="Henrissat B."/>
            <person name="Kohler A."/>
            <person name="Grigoriev I.V."/>
            <person name="Martin F.M."/>
            <person name="Hacquard S."/>
        </authorList>
    </citation>
    <scope>NUCLEOTIDE SEQUENCE [LARGE SCALE GENOMIC DNA]</scope>
    <source>
        <strain evidence="7 8">MPI-SDFR-AT-0080</strain>
    </source>
</reference>
<dbReference type="InterPro" id="IPR045863">
    <property type="entry name" value="CorA_TM1_TM2"/>
</dbReference>
<evidence type="ECO:0008006" key="9">
    <source>
        <dbReference type="Google" id="ProtNLM"/>
    </source>
</evidence>
<keyword evidence="8" id="KW-1185">Reference proteome</keyword>
<gene>
    <name evidence="7" type="ORF">B0J12DRAFT_665941</name>
</gene>
<evidence type="ECO:0000256" key="1">
    <source>
        <dbReference type="ARBA" id="ARBA00004651"/>
    </source>
</evidence>
<feature type="compositionally biased region" description="Acidic residues" evidence="5">
    <location>
        <begin position="22"/>
        <end position="36"/>
    </location>
</feature>
<evidence type="ECO:0000313" key="7">
    <source>
        <dbReference type="EMBL" id="KAH7048390.1"/>
    </source>
</evidence>
<comment type="subcellular location">
    <subcellularLocation>
        <location evidence="1">Cell membrane</location>
        <topology evidence="1">Multi-pass membrane protein</topology>
    </subcellularLocation>
</comment>
<protein>
    <recommendedName>
        <fullName evidence="9">Mg2+ transporter protein CorA-like/Zinc transport protein ZntB</fullName>
    </recommendedName>
</protein>
<dbReference type="PANTHER" id="PTHR46494:SF1">
    <property type="entry name" value="CORA FAMILY METAL ION TRANSPORTER (EUROFUNG)"/>
    <property type="match status" value="1"/>
</dbReference>
<keyword evidence="4 6" id="KW-0472">Membrane</keyword>
<dbReference type="EMBL" id="JAGTJR010000015">
    <property type="protein sequence ID" value="KAH7048390.1"/>
    <property type="molecule type" value="Genomic_DNA"/>
</dbReference>
<feature type="compositionally biased region" description="Basic residues" evidence="5">
    <location>
        <begin position="880"/>
        <end position="897"/>
    </location>
</feature>
<evidence type="ECO:0000256" key="5">
    <source>
        <dbReference type="SAM" id="MobiDB-lite"/>
    </source>
</evidence>
<comment type="caution">
    <text evidence="7">The sequence shown here is derived from an EMBL/GenBank/DDBJ whole genome shotgun (WGS) entry which is preliminary data.</text>
</comment>
<feature type="region of interest" description="Disordered" evidence="5">
    <location>
        <begin position="21"/>
        <end position="44"/>
    </location>
</feature>
<accession>A0ABQ8GBQ6</accession>
<keyword evidence="3 6" id="KW-1133">Transmembrane helix</keyword>
<keyword evidence="2 6" id="KW-0812">Transmembrane</keyword>
<evidence type="ECO:0000313" key="8">
    <source>
        <dbReference type="Proteomes" id="UP000774617"/>
    </source>
</evidence>
<proteinExistence type="predicted"/>
<dbReference type="PANTHER" id="PTHR46494">
    <property type="entry name" value="CORA FAMILY METAL ION TRANSPORTER (EUROFUNG)"/>
    <property type="match status" value="1"/>
</dbReference>
<feature type="transmembrane region" description="Helical" evidence="6">
    <location>
        <begin position="805"/>
        <end position="826"/>
    </location>
</feature>
<dbReference type="Pfam" id="PF01544">
    <property type="entry name" value="CorA"/>
    <property type="match status" value="1"/>
</dbReference>
<evidence type="ECO:0000256" key="3">
    <source>
        <dbReference type="ARBA" id="ARBA00022989"/>
    </source>
</evidence>
<sequence length="897" mass="100665">MRYDDFALSRRDRAVFGLLAVEDGEGDGGGEEDAGGGDEGKETVVAEEQARDETRLRVIFSEWLENGSGGEDPVAELVVEPEAGVMRKGRKRTGLFEWRHLKQDVMNFDAFASRVENAYELSDEQKKWVGKLLRGIQRQFEKPLLTQEGMQGRWMIPNFDQELRDGSKLPTVDFLCFPFFTLEKYGPPSLPDHSRGHPKRTLLQTLFSSASRAQDFQQAVTQLCNTPKEYLFHVRQIWALIVDDKFMITCSNQDASDIANDSMNIKSEPSFGVSSTGSIGPGYIEVSDGGLNVWLFLLEECKSWFLFTVSIGNALSDQGERLEDGGIEVTYEGAALSEGDWPKILEKAQKTAVRLELRRSAERIAMRMPEVIVSAENEDDSDTLFSEASDEALDWPGSDGSKSQFHAFTWLSNTTDKNDVPAMEGRLDRALEEVQKLLLKESHPRDRRAYKTAFFEGRKGRLSYHSVKLAIEKMPKDSKEEQDWHRNIAGFIRDLVAIFQFFLPLDYDAPVASCVWAALQRIAETPRTPEVLQFPDVSTYARHLSDMSQKLSSVKLPRPSRDNPPDNFAIAWIHFSLAVCHWDPEESAAFNHHIAFSAEKVTAAWPKFLRSFQEKPLEERAAAMPLSILSLLTQELLMDCTGMRPDVMSTYWDYYNQLNRRVDEDPLNRVHQKSINFLKQEIEAIKAVLNQQLNVLNDFSQALDQRSEAAVGGGYLDTGYSVEPVIVSNCIAAVEAKLRSFEDMRLAAANLQATNLQMIDSNKDRQEAAVYAFTIVTIIFLPMSFVSGFLGMNTADIRDMPHQQWVFWAAAIPLTILIILLGLVWAGELGNAWRGCLGVLDGRKTVGGMGRYGDGVRPFAYRKSLVNGSDGDGDEEVAAPRRKGRGGLVRKRALASA</sequence>
<organism evidence="7 8">
    <name type="scientific">Macrophomina phaseolina</name>
    <dbReference type="NCBI Taxonomy" id="35725"/>
    <lineage>
        <taxon>Eukaryota</taxon>
        <taxon>Fungi</taxon>
        <taxon>Dikarya</taxon>
        <taxon>Ascomycota</taxon>
        <taxon>Pezizomycotina</taxon>
        <taxon>Dothideomycetes</taxon>
        <taxon>Dothideomycetes incertae sedis</taxon>
        <taxon>Botryosphaeriales</taxon>
        <taxon>Botryosphaeriaceae</taxon>
        <taxon>Macrophomina</taxon>
    </lineage>
</organism>
<name>A0ABQ8GBQ6_9PEZI</name>
<dbReference type="SUPFAM" id="SSF144083">
    <property type="entry name" value="Magnesium transport protein CorA, transmembrane region"/>
    <property type="match status" value="1"/>
</dbReference>
<feature type="region of interest" description="Disordered" evidence="5">
    <location>
        <begin position="869"/>
        <end position="897"/>
    </location>
</feature>
<evidence type="ECO:0000256" key="2">
    <source>
        <dbReference type="ARBA" id="ARBA00022692"/>
    </source>
</evidence>
<evidence type="ECO:0000256" key="4">
    <source>
        <dbReference type="ARBA" id="ARBA00023136"/>
    </source>
</evidence>
<dbReference type="Proteomes" id="UP000774617">
    <property type="component" value="Unassembled WGS sequence"/>
</dbReference>
<dbReference type="Gene3D" id="1.20.58.340">
    <property type="entry name" value="Magnesium transport protein CorA, transmembrane region"/>
    <property type="match status" value="1"/>
</dbReference>
<evidence type="ECO:0000256" key="6">
    <source>
        <dbReference type="SAM" id="Phobius"/>
    </source>
</evidence>
<dbReference type="InterPro" id="IPR002523">
    <property type="entry name" value="MgTranspt_CorA/ZnTranspt_ZntB"/>
</dbReference>